<feature type="binding site" evidence="4">
    <location>
        <position position="282"/>
    </location>
    <ligand>
        <name>substrate</name>
    </ligand>
</feature>
<dbReference type="GO" id="GO:0005634">
    <property type="term" value="C:nucleus"/>
    <property type="evidence" value="ECO:0007669"/>
    <property type="project" value="UniProtKB-SubCell"/>
</dbReference>
<evidence type="ECO:0000256" key="4">
    <source>
        <dbReference type="HAMAP-Rule" id="MF_03155"/>
    </source>
</evidence>
<dbReference type="Gene3D" id="3.40.50.1580">
    <property type="entry name" value="Nucleoside phosphorylase domain"/>
    <property type="match status" value="1"/>
</dbReference>
<keyword evidence="4" id="KW-0963">Cytoplasm</keyword>
<dbReference type="GO" id="GO:0017061">
    <property type="term" value="F:S-methyl-5-thioadenosine phosphorylase activity"/>
    <property type="evidence" value="ECO:0007669"/>
    <property type="project" value="UniProtKB-UniRule"/>
</dbReference>
<accession>A0A1E3K6X7</accession>
<evidence type="ECO:0000313" key="6">
    <source>
        <dbReference type="EMBL" id="ODO08839.1"/>
    </source>
</evidence>
<dbReference type="InterPro" id="IPR035994">
    <property type="entry name" value="Nucleoside_phosphorylase_sf"/>
</dbReference>
<keyword evidence="1 4" id="KW-0328">Glycosyltransferase</keyword>
<evidence type="ECO:0000256" key="2">
    <source>
        <dbReference type="ARBA" id="ARBA00022679"/>
    </source>
</evidence>
<dbReference type="EMBL" id="AWGH01000001">
    <property type="protein sequence ID" value="ODO08839.1"/>
    <property type="molecule type" value="Genomic_DNA"/>
</dbReference>
<sequence length="389" mass="42500">MAGGLEKRRLGAAASTPASWRRRSEGLVSSLRETCKPEGITTFFKRAVFSSVQNLMSLSSRLPRLVSRSPSRSVLLNSQPPKTYTKMEDGQKVLVGCIGGSGLYNLDNLTPVKTLDITTPWGKPSSPVTISSLPTGELIAFISRHGTAHTITPTEVPARANIAALKHIGVEAIIAFSAVGSLREEIAPGDFVIPNQIIDRTKGIREDTFFRGEGLVVHSMFGEPFSEKLNAFVAPRVDKILKAQGEIKLHTEKTVVCMEGPAFSTRAESLMYRQWGGDIINMSVIPEAKLARECELDYTLICTSTDFDAWRTGHDPVTVEEVVKTLHTNAGNSRAVAAGILQEVHALVSERKVLTDIKGSMKFACVTRADVQPVESRKKLSYILPYFSD</sequence>
<dbReference type="InterPro" id="IPR010044">
    <property type="entry name" value="MTAP"/>
</dbReference>
<gene>
    <name evidence="6" type="ORF">L198_00572</name>
</gene>
<feature type="binding site" evidence="4">
    <location>
        <position position="283"/>
    </location>
    <ligand>
        <name>phosphate</name>
        <dbReference type="ChEBI" id="CHEBI:43474"/>
    </ligand>
</feature>
<dbReference type="SUPFAM" id="SSF53167">
    <property type="entry name" value="Purine and uridine phosphorylases"/>
    <property type="match status" value="1"/>
</dbReference>
<comment type="caution">
    <text evidence="6">The sequence shown here is derived from an EMBL/GenBank/DDBJ whole genome shotgun (WGS) entry which is preliminary data.</text>
</comment>
<evidence type="ECO:0000313" key="7">
    <source>
        <dbReference type="Proteomes" id="UP000094819"/>
    </source>
</evidence>
<dbReference type="EC" id="2.4.2.28" evidence="4"/>
<keyword evidence="2 4" id="KW-0808">Transferase</keyword>
<feature type="binding site" evidence="4">
    <location>
        <begin position="144"/>
        <end position="145"/>
    </location>
    <ligand>
        <name>phosphate</name>
        <dbReference type="ChEBI" id="CHEBI:43474"/>
    </ligand>
</feature>
<dbReference type="AlphaFoldDB" id="A0A1E3K6X7"/>
<organism evidence="6 7">
    <name type="scientific">Cryptococcus wingfieldii CBS 7118</name>
    <dbReference type="NCBI Taxonomy" id="1295528"/>
    <lineage>
        <taxon>Eukaryota</taxon>
        <taxon>Fungi</taxon>
        <taxon>Dikarya</taxon>
        <taxon>Basidiomycota</taxon>
        <taxon>Agaricomycotina</taxon>
        <taxon>Tremellomycetes</taxon>
        <taxon>Tremellales</taxon>
        <taxon>Cryptococcaceae</taxon>
        <taxon>Cryptococcus</taxon>
    </lineage>
</organism>
<dbReference type="CDD" id="cd09010">
    <property type="entry name" value="MTAP_SsMTAPII_like_MTIP"/>
    <property type="match status" value="1"/>
</dbReference>
<feature type="domain" description="Nucleoside phosphorylase" evidence="5">
    <location>
        <begin position="95"/>
        <end position="341"/>
    </location>
</feature>
<proteinExistence type="inferred from homology"/>
<dbReference type="OrthoDB" id="431409at2759"/>
<feature type="binding site" evidence="4">
    <location>
        <begin position="177"/>
        <end position="178"/>
    </location>
    <ligand>
        <name>phosphate</name>
        <dbReference type="ChEBI" id="CHEBI:43474"/>
    </ligand>
</feature>
<evidence type="ECO:0000256" key="1">
    <source>
        <dbReference type="ARBA" id="ARBA00022676"/>
    </source>
</evidence>
<feature type="binding site" evidence="4">
    <location>
        <position position="101"/>
    </location>
    <ligand>
        <name>phosphate</name>
        <dbReference type="ChEBI" id="CHEBI:43474"/>
    </ligand>
</feature>
<dbReference type="InterPro" id="IPR000845">
    <property type="entry name" value="Nucleoside_phosphorylase_d"/>
</dbReference>
<comment type="subunit">
    <text evidence="4">Homotrimer.</text>
</comment>
<dbReference type="GeneID" id="30189785"/>
<dbReference type="PROSITE" id="PS01240">
    <property type="entry name" value="PNP_MTAP_2"/>
    <property type="match status" value="1"/>
</dbReference>
<dbReference type="GO" id="GO:0005829">
    <property type="term" value="C:cytosol"/>
    <property type="evidence" value="ECO:0007669"/>
    <property type="project" value="TreeGrafter"/>
</dbReference>
<dbReference type="HAMAP" id="MF_01963">
    <property type="entry name" value="MTAP"/>
    <property type="match status" value="1"/>
</dbReference>
<keyword evidence="3 4" id="KW-0660">Purine salvage</keyword>
<comment type="pathway">
    <text evidence="4">Amino-acid biosynthesis; L-methionine biosynthesis via salvage pathway; S-methyl-5-thio-alpha-D-ribose 1-phosphate from S-methyl-5'-thioadenosine (phosphorylase route): step 1/1.</text>
</comment>
<dbReference type="PANTHER" id="PTHR42679:SF2">
    <property type="entry name" value="S-METHYL-5'-THIOADENOSINE PHOSPHORYLASE"/>
    <property type="match status" value="1"/>
</dbReference>
<comment type="similarity">
    <text evidence="4">Belongs to the PNP/MTAP phosphorylase family. MTAP subfamily.</text>
</comment>
<comment type="subcellular location">
    <subcellularLocation>
        <location evidence="4">Cytoplasm</location>
    </subcellularLocation>
    <subcellularLocation>
        <location evidence="4">Nucleus</location>
    </subcellularLocation>
</comment>
<dbReference type="InterPro" id="IPR018099">
    <property type="entry name" value="Purine_phosphorylase-2_CS"/>
</dbReference>
<protein>
    <recommendedName>
        <fullName evidence="4">S-methyl-5'-thioadenosine phosphorylase</fullName>
        <ecNumber evidence="4">2.4.2.28</ecNumber>
    </recommendedName>
    <alternativeName>
        <fullName evidence="4">5'-methylthioadenosine phosphorylase</fullName>
        <shortName evidence="4">MTA phosphorylase</shortName>
        <shortName evidence="4">MTAP</shortName>
        <shortName evidence="4">MTAPase</shortName>
    </alternativeName>
</protein>
<keyword evidence="4" id="KW-0539">Nucleus</keyword>
<comment type="catalytic activity">
    <reaction evidence="4">
        <text>S-methyl-5'-thioadenosine + phosphate = 5-(methylsulfanyl)-alpha-D-ribose 1-phosphate + adenine</text>
        <dbReference type="Rhea" id="RHEA:11852"/>
        <dbReference type="ChEBI" id="CHEBI:16708"/>
        <dbReference type="ChEBI" id="CHEBI:17509"/>
        <dbReference type="ChEBI" id="CHEBI:43474"/>
        <dbReference type="ChEBI" id="CHEBI:58533"/>
        <dbReference type="EC" id="2.4.2.28"/>
    </reaction>
</comment>
<keyword evidence="7" id="KW-1185">Reference proteome</keyword>
<comment type="function">
    <text evidence="4">Catalyzes the reversible phosphorylation of S-methyl-5'-thioadenosine (MTA) to adenine and 5-methylthioribose-1-phosphate. Involved in the breakdown of MTA, a major by-product of polyamine biosynthesis. Responsible for the first step in the methionine salvage pathway after MTA has been generated from S-adenosylmethionine. Has broad substrate specificity with 6-aminopurine nucleosides as preferred substrates.</text>
</comment>
<dbReference type="PANTHER" id="PTHR42679">
    <property type="entry name" value="S-METHYL-5'-THIOADENOSINE PHOSPHORYLASE"/>
    <property type="match status" value="1"/>
</dbReference>
<evidence type="ECO:0000256" key="3">
    <source>
        <dbReference type="ARBA" id="ARBA00022726"/>
    </source>
</evidence>
<dbReference type="GO" id="GO:0006166">
    <property type="term" value="P:purine ribonucleoside salvage"/>
    <property type="evidence" value="ECO:0007669"/>
    <property type="project" value="UniProtKB-KW"/>
</dbReference>
<dbReference type="Proteomes" id="UP000094819">
    <property type="component" value="Unassembled WGS sequence"/>
</dbReference>
<dbReference type="FunFam" id="3.40.50.1580:FF:000008">
    <property type="entry name" value="S-methyl-5'-thioadenosine phosphorylase"/>
    <property type="match status" value="1"/>
</dbReference>
<feature type="site" description="Important for substrate specificity" evidence="4">
    <location>
        <position position="264"/>
    </location>
</feature>
<dbReference type="GO" id="GO:0019509">
    <property type="term" value="P:L-methionine salvage from methylthioadenosine"/>
    <property type="evidence" value="ECO:0007669"/>
    <property type="project" value="UniProtKB-UniRule"/>
</dbReference>
<dbReference type="Pfam" id="PF01048">
    <property type="entry name" value="PNP_UDP_1"/>
    <property type="match status" value="1"/>
</dbReference>
<evidence type="ECO:0000259" key="5">
    <source>
        <dbReference type="Pfam" id="PF01048"/>
    </source>
</evidence>
<name>A0A1E3K6X7_9TREE</name>
<dbReference type="UniPathway" id="UPA00904">
    <property type="reaction ID" value="UER00873"/>
</dbReference>
<feature type="site" description="Important for substrate specificity" evidence="4">
    <location>
        <position position="319"/>
    </location>
</feature>
<feature type="binding site" evidence="4">
    <location>
        <begin position="306"/>
        <end position="308"/>
    </location>
    <ligand>
        <name>substrate</name>
    </ligand>
</feature>
<dbReference type="RefSeq" id="XP_019035694.1">
    <property type="nucleotide sequence ID" value="XM_019172752.1"/>
</dbReference>
<reference evidence="6 7" key="1">
    <citation type="submission" date="2016-06" db="EMBL/GenBank/DDBJ databases">
        <title>Evolution of pathogenesis and genome organization in the Tremellales.</title>
        <authorList>
            <person name="Cuomo C."/>
            <person name="Litvintseva A."/>
            <person name="Heitman J."/>
            <person name="Chen Y."/>
            <person name="Sun S."/>
            <person name="Springer D."/>
            <person name="Dromer F."/>
            <person name="Young S."/>
            <person name="Zeng Q."/>
            <person name="Chapman S."/>
            <person name="Gujja S."/>
            <person name="Saif S."/>
            <person name="Birren B."/>
        </authorList>
    </citation>
    <scope>NUCLEOTIDE SEQUENCE [LARGE SCALE GENOMIC DNA]</scope>
    <source>
        <strain evidence="6 7">CBS 7118</strain>
    </source>
</reference>